<evidence type="ECO:0000313" key="1">
    <source>
        <dbReference type="EMBL" id="KII69584.1"/>
    </source>
</evidence>
<evidence type="ECO:0000313" key="2">
    <source>
        <dbReference type="Proteomes" id="UP000031668"/>
    </source>
</evidence>
<sequence>MESECFVPNEDNQKVFKTKVIRCVQTCTDAFLHRLDVDRKCDIFHLLWCNKQGDTLLRAVMEHKRLQTSTYGVLQELYVDRNCDVVRVRQDHTPGPHKSANRLGVVLDSHLLNVHPHRLAN</sequence>
<reference evidence="1 2" key="1">
    <citation type="journal article" date="2014" name="Genome Biol. Evol.">
        <title>The genome of the myxosporean Thelohanellus kitauei shows adaptations to nutrient acquisition within its fish host.</title>
        <authorList>
            <person name="Yang Y."/>
            <person name="Xiong J."/>
            <person name="Zhou Z."/>
            <person name="Huo F."/>
            <person name="Miao W."/>
            <person name="Ran C."/>
            <person name="Liu Y."/>
            <person name="Zhang J."/>
            <person name="Feng J."/>
            <person name="Wang M."/>
            <person name="Wang M."/>
            <person name="Wang L."/>
            <person name="Yao B."/>
        </authorList>
    </citation>
    <scope>NUCLEOTIDE SEQUENCE [LARGE SCALE GENOMIC DNA]</scope>
    <source>
        <strain evidence="1">Wuqing</strain>
    </source>
</reference>
<accession>A0A0C2IW57</accession>
<organism evidence="1 2">
    <name type="scientific">Thelohanellus kitauei</name>
    <name type="common">Myxosporean</name>
    <dbReference type="NCBI Taxonomy" id="669202"/>
    <lineage>
        <taxon>Eukaryota</taxon>
        <taxon>Metazoa</taxon>
        <taxon>Cnidaria</taxon>
        <taxon>Myxozoa</taxon>
        <taxon>Myxosporea</taxon>
        <taxon>Bivalvulida</taxon>
        <taxon>Platysporina</taxon>
        <taxon>Myxobolidae</taxon>
        <taxon>Thelohanellus</taxon>
    </lineage>
</organism>
<protein>
    <submittedName>
        <fullName evidence="1">Uncharacterized protein</fullName>
    </submittedName>
</protein>
<proteinExistence type="predicted"/>
<gene>
    <name evidence="1" type="ORF">RF11_15448</name>
</gene>
<dbReference type="EMBL" id="JWZT01002361">
    <property type="protein sequence ID" value="KII69584.1"/>
    <property type="molecule type" value="Genomic_DNA"/>
</dbReference>
<dbReference type="AlphaFoldDB" id="A0A0C2IW57"/>
<comment type="caution">
    <text evidence="1">The sequence shown here is derived from an EMBL/GenBank/DDBJ whole genome shotgun (WGS) entry which is preliminary data.</text>
</comment>
<keyword evidence="2" id="KW-1185">Reference proteome</keyword>
<dbReference type="Proteomes" id="UP000031668">
    <property type="component" value="Unassembled WGS sequence"/>
</dbReference>
<name>A0A0C2IW57_THEKT</name>